<dbReference type="AlphaFoldDB" id="A0A1M5Y673"/>
<dbReference type="InterPro" id="IPR009875">
    <property type="entry name" value="PilZ_domain"/>
</dbReference>
<evidence type="ECO:0000313" key="2">
    <source>
        <dbReference type="EMBL" id="SHI07547.1"/>
    </source>
</evidence>
<dbReference type="Proteomes" id="UP000189796">
    <property type="component" value="Chromosome I"/>
</dbReference>
<gene>
    <name evidence="2" type="ORF">SAMN05443248_7966</name>
    <name evidence="3" type="ORF">SAMN05443248_8612</name>
</gene>
<dbReference type="PROSITE" id="PS51257">
    <property type="entry name" value="PROKAR_LIPOPROTEIN"/>
    <property type="match status" value="1"/>
</dbReference>
<feature type="domain" description="PilZ" evidence="1">
    <location>
        <begin position="3"/>
        <end position="78"/>
    </location>
</feature>
<name>A0A1M5Y673_9BRAD</name>
<dbReference type="RefSeq" id="WP_079606059.1">
    <property type="nucleotide sequence ID" value="NZ_LT670817.1"/>
</dbReference>
<dbReference type="EMBL" id="LT670817">
    <property type="protein sequence ID" value="SHI07547.1"/>
    <property type="molecule type" value="Genomic_DNA"/>
</dbReference>
<dbReference type="OrthoDB" id="7409359at2"/>
<evidence type="ECO:0000313" key="4">
    <source>
        <dbReference type="Proteomes" id="UP000189796"/>
    </source>
</evidence>
<evidence type="ECO:0000259" key="1">
    <source>
        <dbReference type="Pfam" id="PF07238"/>
    </source>
</evidence>
<accession>A0A1M5Y673</accession>
<reference evidence="2 4" key="1">
    <citation type="submission" date="2016-11" db="EMBL/GenBank/DDBJ databases">
        <authorList>
            <person name="Jaros S."/>
            <person name="Januszkiewicz K."/>
            <person name="Wedrychowicz H."/>
        </authorList>
    </citation>
    <scope>NUCLEOTIDE SEQUENCE [LARGE SCALE GENOMIC DNA]</scope>
    <source>
        <strain evidence="2 4">GAS138</strain>
    </source>
</reference>
<sequence>MDERRQQPRTEIDEPAYISIGGSSTSCRVLNISAEGAAIEVPSPSYVPDRFQLMIKRDRVIRNCRVAWISANRIGVAFE</sequence>
<dbReference type="Gene3D" id="2.40.10.220">
    <property type="entry name" value="predicted glycosyltransferase like domains"/>
    <property type="match status" value="1"/>
</dbReference>
<evidence type="ECO:0000313" key="3">
    <source>
        <dbReference type="EMBL" id="SHI13996.1"/>
    </source>
</evidence>
<proteinExistence type="predicted"/>
<dbReference type="SUPFAM" id="SSF141371">
    <property type="entry name" value="PilZ domain-like"/>
    <property type="match status" value="1"/>
</dbReference>
<dbReference type="GO" id="GO:0035438">
    <property type="term" value="F:cyclic-di-GMP binding"/>
    <property type="evidence" value="ECO:0007669"/>
    <property type="project" value="InterPro"/>
</dbReference>
<organism evidence="2 4">
    <name type="scientific">Bradyrhizobium erythrophlei</name>
    <dbReference type="NCBI Taxonomy" id="1437360"/>
    <lineage>
        <taxon>Bacteria</taxon>
        <taxon>Pseudomonadati</taxon>
        <taxon>Pseudomonadota</taxon>
        <taxon>Alphaproteobacteria</taxon>
        <taxon>Hyphomicrobiales</taxon>
        <taxon>Nitrobacteraceae</taxon>
        <taxon>Bradyrhizobium</taxon>
    </lineage>
</organism>
<dbReference type="Pfam" id="PF07238">
    <property type="entry name" value="PilZ"/>
    <property type="match status" value="1"/>
</dbReference>
<protein>
    <submittedName>
        <fullName evidence="2">PilZ domain-containing protein</fullName>
    </submittedName>
</protein>
<dbReference type="EMBL" id="LT670817">
    <property type="protein sequence ID" value="SHI13996.1"/>
    <property type="molecule type" value="Genomic_DNA"/>
</dbReference>